<dbReference type="EMBL" id="JAPMIV010000008">
    <property type="protein sequence ID" value="MDV6374205.1"/>
    <property type="molecule type" value="Genomic_DNA"/>
</dbReference>
<gene>
    <name evidence="2" type="ORF">ORD21_06315</name>
</gene>
<organism evidence="2 3">
    <name type="scientific">Deinococcus arenicola</name>
    <dbReference type="NCBI Taxonomy" id="2994950"/>
    <lineage>
        <taxon>Bacteria</taxon>
        <taxon>Thermotogati</taxon>
        <taxon>Deinococcota</taxon>
        <taxon>Deinococci</taxon>
        <taxon>Deinococcales</taxon>
        <taxon>Deinococcaceae</taxon>
        <taxon>Deinococcus</taxon>
    </lineage>
</organism>
<protein>
    <submittedName>
        <fullName evidence="2">DUF4274 domain-containing protein</fullName>
    </submittedName>
</protein>
<dbReference type="RefSeq" id="WP_317639523.1">
    <property type="nucleotide sequence ID" value="NZ_JAPMIV010000008.1"/>
</dbReference>
<proteinExistence type="predicted"/>
<dbReference type="Pfam" id="PF14096">
    <property type="entry name" value="DUF4274"/>
    <property type="match status" value="1"/>
</dbReference>
<keyword evidence="3" id="KW-1185">Reference proteome</keyword>
<dbReference type="Proteomes" id="UP001276150">
    <property type="component" value="Unassembled WGS sequence"/>
</dbReference>
<evidence type="ECO:0000313" key="2">
    <source>
        <dbReference type="EMBL" id="MDV6374205.1"/>
    </source>
</evidence>
<sequence length="175" mass="19384">MEEMETYARLMIDFLPTAPDDAWLWFACDSNSDGNGELIGWMIEQPTCPEAAALAIYWYSGAGYYAQYQTREQVPKFGQATFDVLETIQQRLLGKFYRTTAVGFDPSNDPTPIGSLSVPGYDWVGAEPASQSLPSGVRDAVPGTNFGAMNMPEGWVEGMPPEIDTVLEQEYAEEE</sequence>
<evidence type="ECO:0000259" key="1">
    <source>
        <dbReference type="Pfam" id="PF14096"/>
    </source>
</evidence>
<accession>A0ABU4DP70</accession>
<reference evidence="2 3" key="1">
    <citation type="submission" date="2022-11" db="EMBL/GenBank/DDBJ databases">
        <title>Deinococcus ZS9-10, Low Temperature and Draught-tolerating, UV-resistant Bacteria from Continental Antarctica.</title>
        <authorList>
            <person name="Cheng L."/>
        </authorList>
    </citation>
    <scope>NUCLEOTIDE SEQUENCE [LARGE SCALE GENOMIC DNA]</scope>
    <source>
        <strain evidence="2 3">ZS9-10</strain>
    </source>
</reference>
<dbReference type="InterPro" id="IPR025369">
    <property type="entry name" value="DUF4274"/>
</dbReference>
<name>A0ABU4DP70_9DEIO</name>
<comment type="caution">
    <text evidence="2">The sequence shown here is derived from an EMBL/GenBank/DDBJ whole genome shotgun (WGS) entry which is preliminary data.</text>
</comment>
<feature type="domain" description="DUF4274" evidence="1">
    <location>
        <begin position="20"/>
        <end position="93"/>
    </location>
</feature>
<evidence type="ECO:0000313" key="3">
    <source>
        <dbReference type="Proteomes" id="UP001276150"/>
    </source>
</evidence>